<evidence type="ECO:0000256" key="4">
    <source>
        <dbReference type="ARBA" id="ARBA00022898"/>
    </source>
</evidence>
<dbReference type="Gene3D" id="3.40.640.10">
    <property type="entry name" value="Type I PLP-dependent aspartate aminotransferase-like (Major domain)"/>
    <property type="match status" value="1"/>
</dbReference>
<sequence>MTETSIKKRIYLSSPHMSGKEQAYVANAFDTNWIAPLGPHVDAFENELAAYVGVNAAAAVSSGTAAIHLALRLLDVHERDRVFCSTLTFVASANPILYQNAEPVFIDSEPETWNMSPQALQGAMEDAERKGALPKAVIVVNLYGQSAKMDEILAICDRYDVPVIEDAAESLGSTYKGQASGTFGKFGIYSFNGNKIITTSGGGMLVSNDVAALKKARFLATQARDPAVHYQHSEIGFNYRMSNVLAGIGRGQLEVLTERVEARRAIFERYYQALNYIPGFNFMPELKHTRSNRWLTALTIDEKQAGISAEQLIEALAEENIEARPVWKPLHLQPLFEGMSYFSHEESESISEQLFAKGVCLPSGSNMTEEDQMRVIDSIKSTVQLRAAVS</sequence>
<evidence type="ECO:0000256" key="6">
    <source>
        <dbReference type="PIRSR" id="PIRSR000390-1"/>
    </source>
</evidence>
<dbReference type="PANTHER" id="PTHR30244">
    <property type="entry name" value="TRANSAMINASE"/>
    <property type="match status" value="1"/>
</dbReference>
<proteinExistence type="inferred from homology"/>
<dbReference type="InterPro" id="IPR015424">
    <property type="entry name" value="PyrdxlP-dep_Trfase"/>
</dbReference>
<dbReference type="InterPro" id="IPR000653">
    <property type="entry name" value="DegT/StrS_aminotransferase"/>
</dbReference>
<dbReference type="EMBL" id="VNJI01000054">
    <property type="protein sequence ID" value="TVY05652.1"/>
    <property type="molecule type" value="Genomic_DNA"/>
</dbReference>
<dbReference type="Proteomes" id="UP000317036">
    <property type="component" value="Unassembled WGS sequence"/>
</dbReference>
<dbReference type="PANTHER" id="PTHR30244:SF34">
    <property type="entry name" value="DTDP-4-AMINO-4,6-DIDEOXYGALACTOSE TRANSAMINASE"/>
    <property type="match status" value="1"/>
</dbReference>
<dbReference type="GO" id="GO:0030170">
    <property type="term" value="F:pyridoxal phosphate binding"/>
    <property type="evidence" value="ECO:0007669"/>
    <property type="project" value="TreeGrafter"/>
</dbReference>
<evidence type="ECO:0000256" key="1">
    <source>
        <dbReference type="ARBA" id="ARBA00001933"/>
    </source>
</evidence>
<dbReference type="Gene3D" id="3.90.1150.10">
    <property type="entry name" value="Aspartate Aminotransferase, domain 1"/>
    <property type="match status" value="1"/>
</dbReference>
<reference evidence="9 10" key="1">
    <citation type="submission" date="2019-07" db="EMBL/GenBank/DDBJ databases">
        <authorList>
            <person name="Kim J."/>
        </authorList>
    </citation>
    <scope>NUCLEOTIDE SEQUENCE [LARGE SCALE GENOMIC DNA]</scope>
    <source>
        <strain evidence="9 10">JC52</strain>
    </source>
</reference>
<keyword evidence="3 9" id="KW-0808">Transferase</keyword>
<dbReference type="CDD" id="cd00616">
    <property type="entry name" value="AHBA_syn"/>
    <property type="match status" value="1"/>
</dbReference>
<dbReference type="InterPro" id="IPR015422">
    <property type="entry name" value="PyrdxlP-dep_Trfase_small"/>
</dbReference>
<evidence type="ECO:0000313" key="10">
    <source>
        <dbReference type="Proteomes" id="UP000317036"/>
    </source>
</evidence>
<feature type="active site" description="Proton acceptor" evidence="6">
    <location>
        <position position="195"/>
    </location>
</feature>
<dbReference type="FunFam" id="3.40.640.10:FF:000090">
    <property type="entry name" value="Pyridoxal phosphate-dependent aminotransferase"/>
    <property type="match status" value="1"/>
</dbReference>
<dbReference type="GO" id="GO:0008483">
    <property type="term" value="F:transaminase activity"/>
    <property type="evidence" value="ECO:0007669"/>
    <property type="project" value="UniProtKB-KW"/>
</dbReference>
<evidence type="ECO:0000256" key="2">
    <source>
        <dbReference type="ARBA" id="ARBA00022576"/>
    </source>
</evidence>
<evidence type="ECO:0000313" key="9">
    <source>
        <dbReference type="EMBL" id="TVY05652.1"/>
    </source>
</evidence>
<evidence type="ECO:0000256" key="3">
    <source>
        <dbReference type="ARBA" id="ARBA00022679"/>
    </source>
</evidence>
<keyword evidence="4 7" id="KW-0663">Pyridoxal phosphate</keyword>
<keyword evidence="2 9" id="KW-0032">Aminotransferase</keyword>
<dbReference type="Pfam" id="PF01041">
    <property type="entry name" value="DegT_DnrJ_EryC1"/>
    <property type="match status" value="1"/>
</dbReference>
<dbReference type="InterPro" id="IPR015421">
    <property type="entry name" value="PyrdxlP-dep_Trfase_major"/>
</dbReference>
<dbReference type="GO" id="GO:0000271">
    <property type="term" value="P:polysaccharide biosynthetic process"/>
    <property type="evidence" value="ECO:0007669"/>
    <property type="project" value="TreeGrafter"/>
</dbReference>
<feature type="modified residue" description="N6-(pyridoxal phosphate)lysine" evidence="7">
    <location>
        <position position="195"/>
    </location>
</feature>
<dbReference type="PIRSF" id="PIRSF000390">
    <property type="entry name" value="PLP_StrS"/>
    <property type="match status" value="1"/>
</dbReference>
<evidence type="ECO:0000256" key="7">
    <source>
        <dbReference type="PIRSR" id="PIRSR000390-2"/>
    </source>
</evidence>
<evidence type="ECO:0000256" key="8">
    <source>
        <dbReference type="RuleBase" id="RU004508"/>
    </source>
</evidence>
<dbReference type="SUPFAM" id="SSF53383">
    <property type="entry name" value="PLP-dependent transferases"/>
    <property type="match status" value="1"/>
</dbReference>
<comment type="cofactor">
    <cofactor evidence="1">
        <name>pyridoxal 5'-phosphate</name>
        <dbReference type="ChEBI" id="CHEBI:597326"/>
    </cofactor>
</comment>
<name>A0A559K0G3_9BACL</name>
<evidence type="ECO:0000256" key="5">
    <source>
        <dbReference type="ARBA" id="ARBA00037999"/>
    </source>
</evidence>
<keyword evidence="10" id="KW-1185">Reference proteome</keyword>
<comment type="caution">
    <text evidence="9">The sequence shown here is derived from an EMBL/GenBank/DDBJ whole genome shotgun (WGS) entry which is preliminary data.</text>
</comment>
<protein>
    <submittedName>
        <fullName evidence="9">Pyridoxal phosphate-dependent aminotransferase</fullName>
    </submittedName>
</protein>
<gene>
    <name evidence="9" type="ORF">FPZ49_29195</name>
</gene>
<dbReference type="OrthoDB" id="9810913at2"/>
<organism evidence="9 10">
    <name type="scientific">Paenibacillus cremeus</name>
    <dbReference type="NCBI Taxonomy" id="2163881"/>
    <lineage>
        <taxon>Bacteria</taxon>
        <taxon>Bacillati</taxon>
        <taxon>Bacillota</taxon>
        <taxon>Bacilli</taxon>
        <taxon>Bacillales</taxon>
        <taxon>Paenibacillaceae</taxon>
        <taxon>Paenibacillus</taxon>
    </lineage>
</organism>
<comment type="similarity">
    <text evidence="5 8">Belongs to the DegT/DnrJ/EryC1 family.</text>
</comment>
<accession>A0A559K0G3</accession>
<dbReference type="RefSeq" id="WP_144853852.1">
    <property type="nucleotide sequence ID" value="NZ_VNJI01000054.1"/>
</dbReference>
<dbReference type="AlphaFoldDB" id="A0A559K0G3"/>